<evidence type="ECO:0000313" key="4">
    <source>
        <dbReference type="EMBL" id="SMO93932.1"/>
    </source>
</evidence>
<dbReference type="PANTHER" id="PTHR37302:SF1">
    <property type="entry name" value="PROTEIN DINB"/>
    <property type="match status" value="1"/>
</dbReference>
<accession>A0A521FCL5</accession>
<dbReference type="OrthoDB" id="9811413at2"/>
<comment type="similarity">
    <text evidence="1">Belongs to the DinB family.</text>
</comment>
<feature type="binding site" evidence="3">
    <location>
        <position position="140"/>
    </location>
    <ligand>
        <name>a divalent metal cation</name>
        <dbReference type="ChEBI" id="CHEBI:60240"/>
    </ligand>
</feature>
<organism evidence="4 5">
    <name type="scientific">Gracilimonas mengyeensis</name>
    <dbReference type="NCBI Taxonomy" id="1302730"/>
    <lineage>
        <taxon>Bacteria</taxon>
        <taxon>Pseudomonadati</taxon>
        <taxon>Balneolota</taxon>
        <taxon>Balneolia</taxon>
        <taxon>Balneolales</taxon>
        <taxon>Balneolaceae</taxon>
        <taxon>Gracilimonas</taxon>
    </lineage>
</organism>
<keyword evidence="5" id="KW-1185">Reference proteome</keyword>
<proteinExistence type="inferred from homology"/>
<evidence type="ECO:0000256" key="1">
    <source>
        <dbReference type="ARBA" id="ARBA00008635"/>
    </source>
</evidence>
<feature type="binding site" evidence="3">
    <location>
        <position position="48"/>
    </location>
    <ligand>
        <name>a divalent metal cation</name>
        <dbReference type="ChEBI" id="CHEBI:60240"/>
    </ligand>
</feature>
<evidence type="ECO:0000313" key="5">
    <source>
        <dbReference type="Proteomes" id="UP000317557"/>
    </source>
</evidence>
<protein>
    <submittedName>
        <fullName evidence="4">Uncharacterized damage-inducible protein DinB (Forms a four-helix bundle)</fullName>
    </submittedName>
</protein>
<dbReference type="GO" id="GO:0046872">
    <property type="term" value="F:metal ion binding"/>
    <property type="evidence" value="ECO:0007669"/>
    <property type="project" value="UniProtKB-KW"/>
</dbReference>
<reference evidence="4 5" key="1">
    <citation type="submission" date="2017-05" db="EMBL/GenBank/DDBJ databases">
        <authorList>
            <person name="Varghese N."/>
            <person name="Submissions S."/>
        </authorList>
    </citation>
    <scope>NUCLEOTIDE SEQUENCE [LARGE SCALE GENOMIC DNA]</scope>
    <source>
        <strain evidence="4 5">DSM 21985</strain>
    </source>
</reference>
<dbReference type="EMBL" id="FXTP01000017">
    <property type="protein sequence ID" value="SMO93932.1"/>
    <property type="molecule type" value="Genomic_DNA"/>
</dbReference>
<dbReference type="InterPro" id="IPR034660">
    <property type="entry name" value="DinB/YfiT-like"/>
</dbReference>
<dbReference type="Pfam" id="PF05163">
    <property type="entry name" value="DinB"/>
    <property type="match status" value="1"/>
</dbReference>
<dbReference type="InterPro" id="IPR007837">
    <property type="entry name" value="DinB"/>
</dbReference>
<sequence length="167" mass="19534">MQHPAITQYKYHQWANDRIFGRLLELPDEVYDQSIKSVFNSIQEVLAHIYQTDGMWLSVMSGDDFAQTVETLKQIKEKCDNKSLTQIDDLYKAMNTQYLDFLNKQDDLDRELTIKPPKYGPLEISVTEMVKHVVNHGTYHRGNITAMLRQQGHAGVPTDYIFYLYDR</sequence>
<dbReference type="AlphaFoldDB" id="A0A521FCL5"/>
<dbReference type="Proteomes" id="UP000317557">
    <property type="component" value="Unassembled WGS sequence"/>
</dbReference>
<name>A0A521FCL5_9BACT</name>
<dbReference type="SUPFAM" id="SSF109854">
    <property type="entry name" value="DinB/YfiT-like putative metalloenzymes"/>
    <property type="match status" value="1"/>
</dbReference>
<dbReference type="RefSeq" id="WP_142455859.1">
    <property type="nucleotide sequence ID" value="NZ_FXTP01000017.1"/>
</dbReference>
<evidence type="ECO:0000256" key="2">
    <source>
        <dbReference type="ARBA" id="ARBA00022723"/>
    </source>
</evidence>
<evidence type="ECO:0000256" key="3">
    <source>
        <dbReference type="PIRSR" id="PIRSR607837-1"/>
    </source>
</evidence>
<feature type="binding site" evidence="3">
    <location>
        <position position="136"/>
    </location>
    <ligand>
        <name>a divalent metal cation</name>
        <dbReference type="ChEBI" id="CHEBI:60240"/>
    </ligand>
</feature>
<dbReference type="PANTHER" id="PTHR37302">
    <property type="entry name" value="SLR1116 PROTEIN"/>
    <property type="match status" value="1"/>
</dbReference>
<gene>
    <name evidence="4" type="ORF">SAMN06265219_11722</name>
</gene>
<keyword evidence="2 3" id="KW-0479">Metal-binding</keyword>
<dbReference type="Gene3D" id="1.20.120.450">
    <property type="entry name" value="dinb family like domain"/>
    <property type="match status" value="1"/>
</dbReference>